<dbReference type="GO" id="GO:0003676">
    <property type="term" value="F:nucleic acid binding"/>
    <property type="evidence" value="ECO:0007669"/>
    <property type="project" value="InterPro"/>
</dbReference>
<dbReference type="InterPro" id="IPR002052">
    <property type="entry name" value="DNA_methylase_N6_adenine_CS"/>
</dbReference>
<name>A0A6A6IKS3_9PLEO</name>
<keyword evidence="1" id="KW-0808">Transferase</keyword>
<dbReference type="Gene3D" id="1.10.8.10">
    <property type="entry name" value="DNA helicase RuvA subunit, C-terminal domain"/>
    <property type="match status" value="1"/>
</dbReference>
<protein>
    <submittedName>
        <fullName evidence="1">S-adenosyl-L-methionine-dependent methyltransferase</fullName>
    </submittedName>
</protein>
<sequence>MPRLPTSLLREAYTIDRLLPALLGPCRDLRAARNELRWLREHVNTIAAARPARGGTLAKDALLRDLVRQRASGKPLQYILGTEYFGELEIMCRPGVLIPRQDTAASISHLVCSIRNAQSLPSELRVLDLCTGTGCIPLLFHHEFYSARDDIDLRILGVDVSDTSLNLAAHNLKRMRKDKSWAEKGAIGFMKADVLLNPFADQKGGRLPLKRAFETNKQLQSWDILISNPPYISPSAYWKTTTRSVRGFEPKLALVPPPHSTTADTERGDTFYQPLLHIARDVEAKIVLLEIADLEQALRVARMARELRIFDGIEIWRDQPEQTPDTTPSSTQGGFSILGQGNARSVLCWRGAVASWLGKPTPGISLDDDAHRLLKSHGNFTSSFHTNGLSI</sequence>
<proteinExistence type="predicted"/>
<dbReference type="PANTHER" id="PTHR18895:SF74">
    <property type="entry name" value="MTRF1L RELEASE FACTOR GLUTAMINE METHYLTRANSFERASE"/>
    <property type="match status" value="1"/>
</dbReference>
<dbReference type="GeneID" id="54576851"/>
<dbReference type="InterPro" id="IPR029063">
    <property type="entry name" value="SAM-dependent_MTases_sf"/>
</dbReference>
<keyword evidence="1" id="KW-0489">Methyltransferase</keyword>
<dbReference type="Proteomes" id="UP000800094">
    <property type="component" value="Unassembled WGS sequence"/>
</dbReference>
<keyword evidence="2" id="KW-1185">Reference proteome</keyword>
<accession>A0A6A6IKS3</accession>
<dbReference type="RefSeq" id="XP_033685672.1">
    <property type="nucleotide sequence ID" value="XM_033823521.1"/>
</dbReference>
<dbReference type="InterPro" id="IPR050320">
    <property type="entry name" value="N5-glutamine_MTase"/>
</dbReference>
<dbReference type="GO" id="GO:0008168">
    <property type="term" value="F:methyltransferase activity"/>
    <property type="evidence" value="ECO:0007669"/>
    <property type="project" value="UniProtKB-KW"/>
</dbReference>
<dbReference type="EMBL" id="ML987193">
    <property type="protein sequence ID" value="KAF2250668.1"/>
    <property type="molecule type" value="Genomic_DNA"/>
</dbReference>
<evidence type="ECO:0000313" key="1">
    <source>
        <dbReference type="EMBL" id="KAF2250668.1"/>
    </source>
</evidence>
<dbReference type="GO" id="GO:0032259">
    <property type="term" value="P:methylation"/>
    <property type="evidence" value="ECO:0007669"/>
    <property type="project" value="UniProtKB-KW"/>
</dbReference>
<dbReference type="Gene3D" id="3.40.50.150">
    <property type="entry name" value="Vaccinia Virus protein VP39"/>
    <property type="match status" value="1"/>
</dbReference>
<dbReference type="PROSITE" id="PS00092">
    <property type="entry name" value="N6_MTASE"/>
    <property type="match status" value="1"/>
</dbReference>
<reference evidence="1" key="1">
    <citation type="journal article" date="2020" name="Stud. Mycol.">
        <title>101 Dothideomycetes genomes: a test case for predicting lifestyles and emergence of pathogens.</title>
        <authorList>
            <person name="Haridas S."/>
            <person name="Albert R."/>
            <person name="Binder M."/>
            <person name="Bloem J."/>
            <person name="Labutti K."/>
            <person name="Salamov A."/>
            <person name="Andreopoulos B."/>
            <person name="Baker S."/>
            <person name="Barry K."/>
            <person name="Bills G."/>
            <person name="Bluhm B."/>
            <person name="Cannon C."/>
            <person name="Castanera R."/>
            <person name="Culley D."/>
            <person name="Daum C."/>
            <person name="Ezra D."/>
            <person name="Gonzalez J."/>
            <person name="Henrissat B."/>
            <person name="Kuo A."/>
            <person name="Liang C."/>
            <person name="Lipzen A."/>
            <person name="Lutzoni F."/>
            <person name="Magnuson J."/>
            <person name="Mondo S."/>
            <person name="Nolan M."/>
            <person name="Ohm R."/>
            <person name="Pangilinan J."/>
            <person name="Park H.-J."/>
            <person name="Ramirez L."/>
            <person name="Alfaro M."/>
            <person name="Sun H."/>
            <person name="Tritt A."/>
            <person name="Yoshinaga Y."/>
            <person name="Zwiers L.-H."/>
            <person name="Turgeon B."/>
            <person name="Goodwin S."/>
            <person name="Spatafora J."/>
            <person name="Crous P."/>
            <person name="Grigoriev I."/>
        </authorList>
    </citation>
    <scope>NUCLEOTIDE SEQUENCE</scope>
    <source>
        <strain evidence="1">CBS 122368</strain>
    </source>
</reference>
<gene>
    <name evidence="1" type="ORF">BU26DRAFT_423622</name>
</gene>
<organism evidence="1 2">
    <name type="scientific">Trematosphaeria pertusa</name>
    <dbReference type="NCBI Taxonomy" id="390896"/>
    <lineage>
        <taxon>Eukaryota</taxon>
        <taxon>Fungi</taxon>
        <taxon>Dikarya</taxon>
        <taxon>Ascomycota</taxon>
        <taxon>Pezizomycotina</taxon>
        <taxon>Dothideomycetes</taxon>
        <taxon>Pleosporomycetidae</taxon>
        <taxon>Pleosporales</taxon>
        <taxon>Massarineae</taxon>
        <taxon>Trematosphaeriaceae</taxon>
        <taxon>Trematosphaeria</taxon>
    </lineage>
</organism>
<dbReference type="PANTHER" id="PTHR18895">
    <property type="entry name" value="HEMK METHYLTRANSFERASE"/>
    <property type="match status" value="1"/>
</dbReference>
<dbReference type="SUPFAM" id="SSF53335">
    <property type="entry name" value="S-adenosyl-L-methionine-dependent methyltransferases"/>
    <property type="match status" value="1"/>
</dbReference>
<dbReference type="GO" id="GO:0005739">
    <property type="term" value="C:mitochondrion"/>
    <property type="evidence" value="ECO:0007669"/>
    <property type="project" value="TreeGrafter"/>
</dbReference>
<evidence type="ECO:0000313" key="2">
    <source>
        <dbReference type="Proteomes" id="UP000800094"/>
    </source>
</evidence>
<dbReference type="OrthoDB" id="269872at2759"/>
<dbReference type="AlphaFoldDB" id="A0A6A6IKS3"/>